<accession>A0A397SMR4</accession>
<dbReference type="Proteomes" id="UP000265703">
    <property type="component" value="Unassembled WGS sequence"/>
</dbReference>
<proteinExistence type="predicted"/>
<dbReference type="SUPFAM" id="SSF81296">
    <property type="entry name" value="E set domains"/>
    <property type="match status" value="1"/>
</dbReference>
<feature type="signal peptide" evidence="2">
    <location>
        <begin position="1"/>
        <end position="20"/>
    </location>
</feature>
<organism evidence="4 5">
    <name type="scientific">Glomus cerebriforme</name>
    <dbReference type="NCBI Taxonomy" id="658196"/>
    <lineage>
        <taxon>Eukaryota</taxon>
        <taxon>Fungi</taxon>
        <taxon>Fungi incertae sedis</taxon>
        <taxon>Mucoromycota</taxon>
        <taxon>Glomeromycotina</taxon>
        <taxon>Glomeromycetes</taxon>
        <taxon>Glomerales</taxon>
        <taxon>Glomeraceae</taxon>
        <taxon>Glomus</taxon>
    </lineage>
</organism>
<evidence type="ECO:0000256" key="2">
    <source>
        <dbReference type="SAM" id="SignalP"/>
    </source>
</evidence>
<name>A0A397SMR4_9GLOM</name>
<gene>
    <name evidence="4" type="ORF">C1645_742573</name>
</gene>
<evidence type="ECO:0000259" key="3">
    <source>
        <dbReference type="Pfam" id="PF02221"/>
    </source>
</evidence>
<dbReference type="InterPro" id="IPR014756">
    <property type="entry name" value="Ig_E-set"/>
</dbReference>
<dbReference type="AlphaFoldDB" id="A0A397SMR4"/>
<dbReference type="OrthoDB" id="2307830at2759"/>
<reference evidence="4 5" key="1">
    <citation type="submission" date="2018-06" db="EMBL/GenBank/DDBJ databases">
        <title>Comparative genomics reveals the genomic features of Rhizophagus irregularis, R. cerebriforme, R. diaphanum and Gigaspora rosea, and their symbiotic lifestyle signature.</title>
        <authorList>
            <person name="Morin E."/>
            <person name="San Clemente H."/>
            <person name="Chen E.C.H."/>
            <person name="De La Providencia I."/>
            <person name="Hainaut M."/>
            <person name="Kuo A."/>
            <person name="Kohler A."/>
            <person name="Murat C."/>
            <person name="Tang N."/>
            <person name="Roy S."/>
            <person name="Loubradou J."/>
            <person name="Henrissat B."/>
            <person name="Grigoriev I.V."/>
            <person name="Corradi N."/>
            <person name="Roux C."/>
            <person name="Martin F.M."/>
        </authorList>
    </citation>
    <scope>NUCLEOTIDE SEQUENCE [LARGE SCALE GENOMIC DNA]</scope>
    <source>
        <strain evidence="4 5">DAOM 227022</strain>
    </source>
</reference>
<protein>
    <recommendedName>
        <fullName evidence="1">Phosphatidylglycerol/phosphatidylinositol transfer protein</fullName>
    </recommendedName>
</protein>
<feature type="domain" description="MD-2-related lipid-recognition" evidence="3">
    <location>
        <begin position="30"/>
        <end position="130"/>
    </location>
</feature>
<evidence type="ECO:0000313" key="5">
    <source>
        <dbReference type="Proteomes" id="UP000265703"/>
    </source>
</evidence>
<feature type="chain" id="PRO_5017363911" description="Phosphatidylglycerol/phosphatidylinositol transfer protein" evidence="2">
    <location>
        <begin position="21"/>
        <end position="187"/>
    </location>
</feature>
<dbReference type="InterPro" id="IPR003172">
    <property type="entry name" value="ML_dom"/>
</dbReference>
<evidence type="ECO:0000313" key="4">
    <source>
        <dbReference type="EMBL" id="RIA84121.1"/>
    </source>
</evidence>
<dbReference type="Pfam" id="PF02221">
    <property type="entry name" value="E1_DerP2_DerF2"/>
    <property type="match status" value="1"/>
</dbReference>
<keyword evidence="2" id="KW-0732">Signal</keyword>
<comment type="caution">
    <text evidence="4">The sequence shown here is derived from an EMBL/GenBank/DDBJ whole genome shotgun (WGS) entry which is preliminary data.</text>
</comment>
<dbReference type="EMBL" id="QKYT01000516">
    <property type="protein sequence ID" value="RIA84121.1"/>
    <property type="molecule type" value="Genomic_DNA"/>
</dbReference>
<sequence length="187" mass="19321">MNRNFIFAFILLATLSMVNAIPLQKRAAQFLPCPISPAPDLLSVKINPDPPIAGKSESFTISGKLHEDITPATLLAIAFGDVSNPPNPLEPPFVMPACGGKGELSCPVKAGTSFTIKVDSVPVPAFLPPVYGIGVAIGVPTGNPKDPITAFGCAYTIISNSGATGPSPDSYPIASLVTDTLDAHPTI</sequence>
<keyword evidence="5" id="KW-1185">Reference proteome</keyword>
<evidence type="ECO:0000256" key="1">
    <source>
        <dbReference type="ARBA" id="ARBA00016056"/>
    </source>
</evidence>
<dbReference type="STRING" id="658196.A0A397SMR4"/>